<dbReference type="PANTHER" id="PTHR48079:SF6">
    <property type="entry name" value="NAD(P)-BINDING DOMAIN-CONTAINING PROTEIN-RELATED"/>
    <property type="match status" value="1"/>
</dbReference>
<accession>D2U0G4</accession>
<sequence>MVRFMKKVAIIGLGWLGLPLALELMRSGMDVVGSKTTPDGVNAARMSGIDCYQLLLTPDIECEAEDLVQLMNATDVLVIMLPANKTAEGGIGYLKAVQLLVDTALSYTIPRIIFTSSTSVYGAQSGTLNEDAELYPNTEVGKTLVEVENWLHQLPNISVDILRLAGLVGEARHAGRFLAGQTALTGGNEPVNLIHQDDIITAIKLLILRPEGGNIYNLCAPEHPIRSSYYTTASQQVALQPPEFISESMPIAGKIIDGSRICRELGFEYNYPDPGNMPMSL</sequence>
<gene>
    <name evidence="2" type="ORF">ARN_19890</name>
</gene>
<organism evidence="2">
    <name type="scientific">Arsenophonus nasoniae</name>
    <name type="common">son-killer infecting Nasonia vitripennis</name>
    <dbReference type="NCBI Taxonomy" id="638"/>
    <lineage>
        <taxon>Bacteria</taxon>
        <taxon>Pseudomonadati</taxon>
        <taxon>Pseudomonadota</taxon>
        <taxon>Gammaproteobacteria</taxon>
        <taxon>Enterobacterales</taxon>
        <taxon>Morganellaceae</taxon>
        <taxon>Arsenophonus</taxon>
    </lineage>
</organism>
<feature type="domain" description="NAD-dependent epimerase/dehydratase" evidence="1">
    <location>
        <begin position="13"/>
        <end position="218"/>
    </location>
</feature>
<dbReference type="Gene3D" id="3.40.50.720">
    <property type="entry name" value="NAD(P)-binding Rossmann-like Domain"/>
    <property type="match status" value="1"/>
</dbReference>
<dbReference type="EMBL" id="FN545207">
    <property type="protein sequence ID" value="CBA73816.1"/>
    <property type="molecule type" value="Genomic_DNA"/>
</dbReference>
<dbReference type="InterPro" id="IPR036291">
    <property type="entry name" value="NAD(P)-bd_dom_sf"/>
</dbReference>
<dbReference type="InterPro" id="IPR051783">
    <property type="entry name" value="NAD(P)-dependent_oxidoreduct"/>
</dbReference>
<dbReference type="GO" id="GO:0004029">
    <property type="term" value="F:aldehyde dehydrogenase (NAD+) activity"/>
    <property type="evidence" value="ECO:0007669"/>
    <property type="project" value="TreeGrafter"/>
</dbReference>
<dbReference type="InterPro" id="IPR001509">
    <property type="entry name" value="Epimerase_deHydtase"/>
</dbReference>
<dbReference type="AlphaFoldDB" id="D2U0G4"/>
<proteinExistence type="predicted"/>
<dbReference type="GO" id="GO:0005737">
    <property type="term" value="C:cytoplasm"/>
    <property type="evidence" value="ECO:0007669"/>
    <property type="project" value="TreeGrafter"/>
</dbReference>
<dbReference type="CDD" id="cd05266">
    <property type="entry name" value="SDR_a4"/>
    <property type="match status" value="1"/>
</dbReference>
<protein>
    <recommendedName>
        <fullName evidence="1">NAD-dependent epimerase/dehydratase domain-containing protein</fullName>
    </recommendedName>
</protein>
<dbReference type="SUPFAM" id="SSF51735">
    <property type="entry name" value="NAD(P)-binding Rossmann-fold domains"/>
    <property type="match status" value="1"/>
</dbReference>
<evidence type="ECO:0000313" key="2">
    <source>
        <dbReference type="EMBL" id="CBA73816.1"/>
    </source>
</evidence>
<dbReference type="Pfam" id="PF01370">
    <property type="entry name" value="Epimerase"/>
    <property type="match status" value="1"/>
</dbReference>
<reference evidence="2" key="1">
    <citation type="journal article" date="2010" name="Insect Mol. Biol.">
        <title>The draft genome sequence of Arsenophonus nasoniae, son-killer bacterium of Nasonia vitripennis, reveals genes associated with virulence and symbiosis.</title>
        <authorList>
            <person name="Wilkes T."/>
            <person name="Darby A.C."/>
            <person name="Choi J."/>
            <person name="Colborne J.K."/>
            <person name="Werren J.H."/>
            <person name="Hurst G.D.D."/>
        </authorList>
    </citation>
    <scope>NUCLEOTIDE SEQUENCE</scope>
</reference>
<evidence type="ECO:0000259" key="1">
    <source>
        <dbReference type="Pfam" id="PF01370"/>
    </source>
</evidence>
<name>D2U0G4_9GAMM</name>
<dbReference type="PANTHER" id="PTHR48079">
    <property type="entry name" value="PROTEIN YEEZ"/>
    <property type="match status" value="1"/>
</dbReference>